<reference evidence="1 2" key="1">
    <citation type="submission" date="2019-07" db="EMBL/GenBank/DDBJ databases">
        <title>Genomes of sea-ice associated Colwellia species.</title>
        <authorList>
            <person name="Bowman J.P."/>
        </authorList>
    </citation>
    <scope>NUCLEOTIDE SEQUENCE [LARGE SCALE GENOMIC DNA]</scope>
    <source>
        <strain evidence="1 2">ACAM 459</strain>
    </source>
</reference>
<gene>
    <name evidence="1" type="ORF">ESZ36_05225</name>
</gene>
<protein>
    <submittedName>
        <fullName evidence="1">Uncharacterized protein</fullName>
    </submittedName>
</protein>
<proteinExistence type="predicted"/>
<dbReference type="OrthoDB" id="5413327at2"/>
<organism evidence="1 2">
    <name type="scientific">Colwellia demingiae</name>
    <dbReference type="NCBI Taxonomy" id="89401"/>
    <lineage>
        <taxon>Bacteria</taxon>
        <taxon>Pseudomonadati</taxon>
        <taxon>Pseudomonadota</taxon>
        <taxon>Gammaproteobacteria</taxon>
        <taxon>Alteromonadales</taxon>
        <taxon>Colwelliaceae</taxon>
        <taxon>Colwellia</taxon>
    </lineage>
</organism>
<dbReference type="AlphaFoldDB" id="A0A5C6QPQ2"/>
<evidence type="ECO:0000313" key="2">
    <source>
        <dbReference type="Proteomes" id="UP000321822"/>
    </source>
</evidence>
<evidence type="ECO:0000313" key="1">
    <source>
        <dbReference type="EMBL" id="TWX71035.1"/>
    </source>
</evidence>
<dbReference type="Proteomes" id="UP000321822">
    <property type="component" value="Unassembled WGS sequence"/>
</dbReference>
<name>A0A5C6QPQ2_9GAMM</name>
<accession>A0A5C6QPQ2</accession>
<dbReference type="RefSeq" id="WP_146784478.1">
    <property type="nucleotide sequence ID" value="NZ_VOLT01000002.1"/>
</dbReference>
<keyword evidence="2" id="KW-1185">Reference proteome</keyword>
<sequence>MHIENIMVVYENDHINVSAQIGPYPLWFKFNNDFLIDPNDATCFLSNALIPAMLLGEDIVVSPQYHVSQKLLKHITKIQDVFNFWNPIFKKINITATSKILNNDAAGCGSFFSGGVDGSYTLLKYKKEIEYLILINGFDFNMDTDTWKAMVTRTKKTATLTNKQLITVETNFKEFTSNFGLSRFSNFGSNLASISQLLNLKRCFISAADTFDHLFPSGSHVQLDYLWSTETCKIEHVGLEANRKDKLFLIKNEPNVLANLWVCWEDPKVNCGKCSKCIRTFVSLLLCNIDDFPFQQPILIKDVSNMIINGSEELLFVEQFFLEAKKQNIKALTWQLAKLIFKLKSKLFLKDMDRYLFNSVFENWKRRKIAISDDMIGISVLPRYTDHYVCEEVKLNHLKQKCHKSQVGIGTIFIEAKTSSL</sequence>
<dbReference type="EMBL" id="VOLT01000002">
    <property type="protein sequence ID" value="TWX71035.1"/>
    <property type="molecule type" value="Genomic_DNA"/>
</dbReference>
<comment type="caution">
    <text evidence="1">The sequence shown here is derived from an EMBL/GenBank/DDBJ whole genome shotgun (WGS) entry which is preliminary data.</text>
</comment>